<evidence type="ECO:0000313" key="6">
    <source>
        <dbReference type="EMBL" id="PRY77655.1"/>
    </source>
</evidence>
<dbReference type="PANTHER" id="PTHR30055">
    <property type="entry name" value="HTH-TYPE TRANSCRIPTIONAL REGULATOR RUTR"/>
    <property type="match status" value="1"/>
</dbReference>
<dbReference type="PROSITE" id="PS50977">
    <property type="entry name" value="HTH_TETR_2"/>
    <property type="match status" value="1"/>
</dbReference>
<accession>A0A2T0VZ88</accession>
<reference evidence="6 7" key="1">
    <citation type="submission" date="2018-03" db="EMBL/GenBank/DDBJ databases">
        <title>Genomic Encyclopedia of Archaeal and Bacterial Type Strains, Phase II (KMG-II): from individual species to whole genera.</title>
        <authorList>
            <person name="Goeker M."/>
        </authorList>
    </citation>
    <scope>NUCLEOTIDE SEQUENCE [LARGE SCALE GENOMIC DNA]</scope>
    <source>
        <strain evidence="6 7">DSM 101533</strain>
    </source>
</reference>
<dbReference type="InterPro" id="IPR001647">
    <property type="entry name" value="HTH_TetR"/>
</dbReference>
<dbReference type="GO" id="GO:0000976">
    <property type="term" value="F:transcription cis-regulatory region binding"/>
    <property type="evidence" value="ECO:0007669"/>
    <property type="project" value="TreeGrafter"/>
</dbReference>
<dbReference type="GO" id="GO:0003700">
    <property type="term" value="F:DNA-binding transcription factor activity"/>
    <property type="evidence" value="ECO:0007669"/>
    <property type="project" value="TreeGrafter"/>
</dbReference>
<organism evidence="6 7">
    <name type="scientific">Yoonia maritima</name>
    <dbReference type="NCBI Taxonomy" id="1435347"/>
    <lineage>
        <taxon>Bacteria</taxon>
        <taxon>Pseudomonadati</taxon>
        <taxon>Pseudomonadota</taxon>
        <taxon>Alphaproteobacteria</taxon>
        <taxon>Rhodobacterales</taxon>
        <taxon>Paracoccaceae</taxon>
        <taxon>Yoonia</taxon>
    </lineage>
</organism>
<protein>
    <submittedName>
        <fullName evidence="6">DNA-binding transcriptional regulator YbjK</fullName>
    </submittedName>
</protein>
<dbReference type="EMBL" id="PVTP01000005">
    <property type="protein sequence ID" value="PRY77655.1"/>
    <property type="molecule type" value="Genomic_DNA"/>
</dbReference>
<evidence type="ECO:0000256" key="4">
    <source>
        <dbReference type="PROSITE-ProRule" id="PRU00335"/>
    </source>
</evidence>
<keyword evidence="1" id="KW-0805">Transcription regulation</keyword>
<keyword evidence="2 4" id="KW-0238">DNA-binding</keyword>
<dbReference type="AlphaFoldDB" id="A0A2T0VZ88"/>
<dbReference type="InterPro" id="IPR009057">
    <property type="entry name" value="Homeodomain-like_sf"/>
</dbReference>
<dbReference type="Pfam" id="PF17940">
    <property type="entry name" value="TetR_C_31"/>
    <property type="match status" value="1"/>
</dbReference>
<evidence type="ECO:0000259" key="5">
    <source>
        <dbReference type="PROSITE" id="PS50977"/>
    </source>
</evidence>
<name>A0A2T0VZ88_9RHOB</name>
<dbReference type="InterPro" id="IPR050109">
    <property type="entry name" value="HTH-type_TetR-like_transc_reg"/>
</dbReference>
<dbReference type="Proteomes" id="UP000238007">
    <property type="component" value="Unassembled WGS sequence"/>
</dbReference>
<feature type="domain" description="HTH tetR-type" evidence="5">
    <location>
        <begin position="5"/>
        <end position="65"/>
    </location>
</feature>
<evidence type="ECO:0000256" key="3">
    <source>
        <dbReference type="ARBA" id="ARBA00023163"/>
    </source>
</evidence>
<evidence type="ECO:0000313" key="7">
    <source>
        <dbReference type="Proteomes" id="UP000238007"/>
    </source>
</evidence>
<dbReference type="OrthoDB" id="7506349at2"/>
<dbReference type="InterPro" id="IPR041583">
    <property type="entry name" value="TetR_C_31"/>
</dbReference>
<keyword evidence="3" id="KW-0804">Transcription</keyword>
<proteinExistence type="predicted"/>
<keyword evidence="7" id="KW-1185">Reference proteome</keyword>
<comment type="caution">
    <text evidence="6">The sequence shown here is derived from an EMBL/GenBank/DDBJ whole genome shotgun (WGS) entry which is preliminary data.</text>
</comment>
<dbReference type="SUPFAM" id="SSF46689">
    <property type="entry name" value="Homeodomain-like"/>
    <property type="match status" value="1"/>
</dbReference>
<evidence type="ECO:0000256" key="2">
    <source>
        <dbReference type="ARBA" id="ARBA00023125"/>
    </source>
</evidence>
<dbReference type="Gene3D" id="1.10.357.10">
    <property type="entry name" value="Tetracycline Repressor, domain 2"/>
    <property type="match status" value="1"/>
</dbReference>
<dbReference type="Pfam" id="PF00440">
    <property type="entry name" value="TetR_N"/>
    <property type="match status" value="1"/>
</dbReference>
<sequence length="189" mass="20099">MAQKAERKTAILMGVIGLLASRGLDGITHRAVDEAAGLPQGSTTYYFPKKTALLLAAADHLADLLGKDCDELQVAFSDITAQKGMTAAIAYVGDEMVRYAEDSKNLFLARIELTVASSRREDLSAVGDKLTAAARRPIAFFLQLVSDGRTDVPVDTCAGLVDGITLMYVTGQGPKPTTDQIKAVLKALL</sequence>
<feature type="DNA-binding region" description="H-T-H motif" evidence="4">
    <location>
        <begin position="28"/>
        <end position="47"/>
    </location>
</feature>
<evidence type="ECO:0000256" key="1">
    <source>
        <dbReference type="ARBA" id="ARBA00023015"/>
    </source>
</evidence>
<dbReference type="RefSeq" id="WP_106357230.1">
    <property type="nucleotide sequence ID" value="NZ_PVTP01000005.1"/>
</dbReference>
<dbReference type="PANTHER" id="PTHR30055:SF234">
    <property type="entry name" value="HTH-TYPE TRANSCRIPTIONAL REGULATOR BETI"/>
    <property type="match status" value="1"/>
</dbReference>
<gene>
    <name evidence="6" type="ORF">CLV80_105138</name>
</gene>